<feature type="domain" description="Flagellar Assembly Protein A N-terminal region" evidence="3">
    <location>
        <begin position="86"/>
        <end position="256"/>
    </location>
</feature>
<gene>
    <name evidence="4" type="ORF">E6Q80_04345</name>
</gene>
<dbReference type="EMBL" id="SSFD01000057">
    <property type="protein sequence ID" value="TXH89534.1"/>
    <property type="molecule type" value="Genomic_DNA"/>
</dbReference>
<sequence length="565" mass="61281">MDKQPTEGPELEVSFDELTRVLSVSIAHDPHFPRIDALWLRRRLEAAGYADLQIRPDPIRRLIAQYNAGEAVAPVEIAQCVDASMQIGVSLDGLVARLSIVPAKGGKPASKTELLALIESRGIVEGLLLEEMNRAIADGQADDLAIARGREPEPGKDGWLEYLLPETRERVPSVRPCGRTDYRDLGEILVVHAGDALMRRHPPQPGVDGVNVYGRPIVARRGREQRFAPGLRGTATSPEDPELLVAACDGQPVRVRNGAMVEPIFTVDAVNLATGNIDFDGSVRIRNDVQAGMTVRASGDIEVGGVVEPATLEAGGSIVVKGGVLGGLGGKTAGKDYSAHAIRCEGSFCATYAQQARISAGDSIFIDDVAMQCQLEARNHIRVGKRLRGQIVGGHCRASLSIHARTIGANSRIRTELEIGMDNGLEHAIQEKAEARDALENRLLEIGKMLTFADRHPDRVTPEMLGRAEQTASALSGEIESLRSEEEDLQHRLALTREARVNAEREMFEGCIVRMGEQLFKLSQDRGPTTVRLATQGLGVFPLEDDSRFDEPQRPAAASQGSSRR</sequence>
<proteinExistence type="predicted"/>
<evidence type="ECO:0000256" key="2">
    <source>
        <dbReference type="SAM" id="MobiDB-lite"/>
    </source>
</evidence>
<protein>
    <submittedName>
        <fullName evidence="4">DUF342 domain-containing protein</fullName>
    </submittedName>
</protein>
<feature type="coiled-coil region" evidence="1">
    <location>
        <begin position="425"/>
        <end position="506"/>
    </location>
</feature>
<dbReference type="Proteomes" id="UP000321192">
    <property type="component" value="Unassembled WGS sequence"/>
</dbReference>
<dbReference type="PANTHER" id="PTHR38032">
    <property type="entry name" value="POLYMERASE-RELATED"/>
    <property type="match status" value="1"/>
</dbReference>
<evidence type="ECO:0000256" key="1">
    <source>
        <dbReference type="SAM" id="Coils"/>
    </source>
</evidence>
<dbReference type="PANTHER" id="PTHR38032:SF1">
    <property type="entry name" value="RNA-BINDING PROTEIN KHPB N-TERMINAL DOMAIN-CONTAINING PROTEIN"/>
    <property type="match status" value="1"/>
</dbReference>
<evidence type="ECO:0000259" key="3">
    <source>
        <dbReference type="Pfam" id="PF20250"/>
    </source>
</evidence>
<dbReference type="InterPro" id="IPR046865">
    <property type="entry name" value="FapA_b_solenoid"/>
</dbReference>
<evidence type="ECO:0000313" key="4">
    <source>
        <dbReference type="EMBL" id="TXH89534.1"/>
    </source>
</evidence>
<accession>A0A5C7T0E0</accession>
<dbReference type="RefSeq" id="WP_276657168.1">
    <property type="nucleotide sequence ID" value="NZ_SSFD01000057.1"/>
</dbReference>
<dbReference type="InterPro" id="IPR005646">
    <property type="entry name" value="FapA"/>
</dbReference>
<feature type="region of interest" description="Disordered" evidence="2">
    <location>
        <begin position="542"/>
        <end position="565"/>
    </location>
</feature>
<keyword evidence="1" id="KW-0175">Coiled coil</keyword>
<dbReference type="Pfam" id="PF20250">
    <property type="entry name" value="FapA_N"/>
    <property type="match status" value="1"/>
</dbReference>
<reference evidence="4 5" key="1">
    <citation type="submission" date="2018-09" db="EMBL/GenBank/DDBJ databases">
        <title>Metagenome Assembled Genomes from an Advanced Water Purification Facility.</title>
        <authorList>
            <person name="Stamps B.W."/>
            <person name="Spear J.R."/>
        </authorList>
    </citation>
    <scope>NUCLEOTIDE SEQUENCE [LARGE SCALE GENOMIC DNA]</scope>
    <source>
        <strain evidence="4">Bin_27_1</strain>
    </source>
</reference>
<dbReference type="InterPro" id="IPR046866">
    <property type="entry name" value="FapA_N"/>
</dbReference>
<dbReference type="Pfam" id="PF03961">
    <property type="entry name" value="FapA"/>
    <property type="match status" value="1"/>
</dbReference>
<dbReference type="AlphaFoldDB" id="A0A5C7T0E0"/>
<comment type="caution">
    <text evidence="4">The sequence shown here is derived from an EMBL/GenBank/DDBJ whole genome shotgun (WGS) entry which is preliminary data.</text>
</comment>
<name>A0A5C7T0E0_THASP</name>
<organism evidence="4 5">
    <name type="scientific">Thauera aminoaromatica</name>
    <dbReference type="NCBI Taxonomy" id="164330"/>
    <lineage>
        <taxon>Bacteria</taxon>
        <taxon>Pseudomonadati</taxon>
        <taxon>Pseudomonadota</taxon>
        <taxon>Betaproteobacteria</taxon>
        <taxon>Rhodocyclales</taxon>
        <taxon>Zoogloeaceae</taxon>
        <taxon>Thauera</taxon>
    </lineage>
</organism>
<evidence type="ECO:0000313" key="5">
    <source>
        <dbReference type="Proteomes" id="UP000321192"/>
    </source>
</evidence>